<evidence type="ECO:0000313" key="4">
    <source>
        <dbReference type="Proteomes" id="UP000192934"/>
    </source>
</evidence>
<dbReference type="InterPro" id="IPR019734">
    <property type="entry name" value="TPR_rpt"/>
</dbReference>
<dbReference type="PROSITE" id="PS51724">
    <property type="entry name" value="SPOR"/>
    <property type="match status" value="1"/>
</dbReference>
<feature type="repeat" description="TPR" evidence="1">
    <location>
        <begin position="79"/>
        <end position="112"/>
    </location>
</feature>
<accession>A0A1X7H2Q5</accession>
<protein>
    <submittedName>
        <fullName evidence="3">Flp pilus assembly protein TadD, contains TPR repeats</fullName>
    </submittedName>
</protein>
<dbReference type="PROSITE" id="PS51257">
    <property type="entry name" value="PROKAR_LIPOPROTEIN"/>
    <property type="match status" value="1"/>
</dbReference>
<keyword evidence="1" id="KW-0802">TPR repeat</keyword>
<dbReference type="Proteomes" id="UP000192934">
    <property type="component" value="Chromosome I"/>
</dbReference>
<dbReference type="GO" id="GO:0042834">
    <property type="term" value="F:peptidoglycan binding"/>
    <property type="evidence" value="ECO:0007669"/>
    <property type="project" value="InterPro"/>
</dbReference>
<evidence type="ECO:0000259" key="2">
    <source>
        <dbReference type="PROSITE" id="PS51724"/>
    </source>
</evidence>
<dbReference type="InterPro" id="IPR007730">
    <property type="entry name" value="SPOR-like_dom"/>
</dbReference>
<dbReference type="Pfam" id="PF13432">
    <property type="entry name" value="TPR_16"/>
    <property type="match status" value="1"/>
</dbReference>
<dbReference type="RefSeq" id="WP_085219219.1">
    <property type="nucleotide sequence ID" value="NZ_LT840185.1"/>
</dbReference>
<dbReference type="SUPFAM" id="SSF110997">
    <property type="entry name" value="Sporulation related repeat"/>
    <property type="match status" value="1"/>
</dbReference>
<evidence type="ECO:0000256" key="1">
    <source>
        <dbReference type="PROSITE-ProRule" id="PRU00339"/>
    </source>
</evidence>
<proteinExistence type="predicted"/>
<reference evidence="4" key="1">
    <citation type="submission" date="2017-04" db="EMBL/GenBank/DDBJ databases">
        <authorList>
            <person name="Varghese N."/>
            <person name="Submissions S."/>
        </authorList>
    </citation>
    <scope>NUCLEOTIDE SEQUENCE [LARGE SCALE GENOMIC DNA]</scope>
    <source>
        <strain evidence="4">Dd16</strain>
    </source>
</reference>
<dbReference type="Gene3D" id="1.25.40.10">
    <property type="entry name" value="Tetratricopeptide repeat domain"/>
    <property type="match status" value="2"/>
</dbReference>
<dbReference type="Gene3D" id="3.30.70.1070">
    <property type="entry name" value="Sporulation related repeat"/>
    <property type="match status" value="1"/>
</dbReference>
<dbReference type="PROSITE" id="PS50005">
    <property type="entry name" value="TPR"/>
    <property type="match status" value="1"/>
</dbReference>
<dbReference type="Pfam" id="PF05036">
    <property type="entry name" value="SPOR"/>
    <property type="match status" value="1"/>
</dbReference>
<dbReference type="SMART" id="SM00028">
    <property type="entry name" value="TPR"/>
    <property type="match status" value="3"/>
</dbReference>
<organism evidence="3 4">
    <name type="scientific">Allosphingosinicella indica</name>
    <dbReference type="NCBI Taxonomy" id="941907"/>
    <lineage>
        <taxon>Bacteria</taxon>
        <taxon>Pseudomonadati</taxon>
        <taxon>Pseudomonadota</taxon>
        <taxon>Alphaproteobacteria</taxon>
        <taxon>Sphingomonadales</taxon>
        <taxon>Sphingomonadaceae</taxon>
        <taxon>Allosphingosinicella</taxon>
    </lineage>
</organism>
<dbReference type="InterPro" id="IPR036680">
    <property type="entry name" value="SPOR-like_sf"/>
</dbReference>
<evidence type="ECO:0000313" key="3">
    <source>
        <dbReference type="EMBL" id="SMF78264.1"/>
    </source>
</evidence>
<dbReference type="SUPFAM" id="SSF48452">
    <property type="entry name" value="TPR-like"/>
    <property type="match status" value="1"/>
</dbReference>
<dbReference type="STRING" id="941907.SAMN06295910_2690"/>
<dbReference type="EMBL" id="LT840185">
    <property type="protein sequence ID" value="SMF78264.1"/>
    <property type="molecule type" value="Genomic_DNA"/>
</dbReference>
<name>A0A1X7H2Q5_9SPHN</name>
<dbReference type="OrthoDB" id="7388953at2"/>
<keyword evidence="4" id="KW-1185">Reference proteome</keyword>
<dbReference type="Pfam" id="PF14559">
    <property type="entry name" value="TPR_19"/>
    <property type="match status" value="1"/>
</dbReference>
<dbReference type="InterPro" id="IPR011990">
    <property type="entry name" value="TPR-like_helical_dom_sf"/>
</dbReference>
<dbReference type="AlphaFoldDB" id="A0A1X7H2Q5"/>
<feature type="domain" description="SPOR" evidence="2">
    <location>
        <begin position="340"/>
        <end position="425"/>
    </location>
</feature>
<sequence>MIRTATLKIAASTLILGMTMVGCTTQHSPRIASASAKAPAGERQANKLHAEAYALAGKQDYATALERAEQAVELAPRDAGYRLMLADLYLKNGRYASAETAFSDVLTLAPDNNRAALSLALIQIALGKTYQASARLDSIADRAAASDVGLAYALAGRTDRAIALLERAAREHNANGRTRQNLALAYALSGDWQKARVTAAQDVSPIQLERRMEQWSAMAKPAEGYTQVATLLGVQPVVDDAGQPARLALAPAPIENHAFAAAEPQPAFVPAAQTVVPVADVPAAPVTLASSDIVAPVVQPAAVFEGTAANDYKPVPRFARAEAPAVKRATIRKASAVQAPRGDSPFVVQIGAYSTPGSVERAWDAAQARYRLAESVTPLTTTVTIPGRGVFHRLAVSGFESRSDANDLCASIKAKGGACFVRTSAGDAPVRWASRNTARG</sequence>
<gene>
    <name evidence="3" type="ORF">SAMN06295910_2690</name>
</gene>